<proteinExistence type="predicted"/>
<dbReference type="PANTHER" id="PTHR35602">
    <property type="entry name" value="ESTERASE YQIA-RELATED"/>
    <property type="match status" value="1"/>
</dbReference>
<dbReference type="Pfam" id="PF05728">
    <property type="entry name" value="UPF0227"/>
    <property type="match status" value="1"/>
</dbReference>
<dbReference type="EMBL" id="FMYL01000001">
    <property type="protein sequence ID" value="SDB82202.1"/>
    <property type="molecule type" value="Genomic_DNA"/>
</dbReference>
<protein>
    <recommendedName>
        <fullName evidence="3">Esterase</fullName>
    </recommendedName>
</protein>
<gene>
    <name evidence="1" type="ORF">SAMN05421733_101284</name>
</gene>
<dbReference type="RefSeq" id="WP_092746546.1">
    <property type="nucleotide sequence ID" value="NZ_FMYL01000001.1"/>
</dbReference>
<dbReference type="InterPro" id="IPR008886">
    <property type="entry name" value="UPF0227/Esterase_YqiA"/>
</dbReference>
<reference evidence="2" key="1">
    <citation type="submission" date="2016-09" db="EMBL/GenBank/DDBJ databases">
        <authorList>
            <person name="Varghese N."/>
            <person name="Submissions S."/>
        </authorList>
    </citation>
    <scope>NUCLEOTIDE SEQUENCE [LARGE SCALE GENOMIC DNA]</scope>
    <source>
        <strain evidence="2">ANC 4422</strain>
    </source>
</reference>
<accession>A0A1G6GJK4</accession>
<dbReference type="PANTHER" id="PTHR35602:SF3">
    <property type="entry name" value="ESTERASE YQIA"/>
    <property type="match status" value="1"/>
</dbReference>
<evidence type="ECO:0000313" key="1">
    <source>
        <dbReference type="EMBL" id="SDB82202.1"/>
    </source>
</evidence>
<dbReference type="STRING" id="1219383.SAMN05421733_101284"/>
<organism evidence="1 2">
    <name type="scientific">Acinetobacter boissieri</name>
    <dbReference type="NCBI Taxonomy" id="1219383"/>
    <lineage>
        <taxon>Bacteria</taxon>
        <taxon>Pseudomonadati</taxon>
        <taxon>Pseudomonadota</taxon>
        <taxon>Gammaproteobacteria</taxon>
        <taxon>Moraxellales</taxon>
        <taxon>Moraxellaceae</taxon>
        <taxon>Acinetobacter</taxon>
    </lineage>
</organism>
<dbReference type="AlphaFoldDB" id="A0A1G6GJK4"/>
<keyword evidence="2" id="KW-1185">Reference proteome</keyword>
<sequence>MKHKIIYFHGFQSQAHSVKGLLLRQYCAQYFPDVKVYLPDLNRPPCQVIEHIHSYMAQFPNHRFFCVGSSLGGFYANYIACLYGLKSVLINPVVDPALVFAEQIGMSNLPYSITSSWALQQLDLDDLAQMFTSIVLKRSEKLLLLQQGDEVLDYQQAQRYYMQSPSQCMMMTMHDGNHVMNNFADKIPIIMMFLLQCFTARKI</sequence>
<evidence type="ECO:0000313" key="2">
    <source>
        <dbReference type="Proteomes" id="UP000242501"/>
    </source>
</evidence>
<dbReference type="Gene3D" id="3.40.50.1820">
    <property type="entry name" value="alpha/beta hydrolase"/>
    <property type="match status" value="1"/>
</dbReference>
<name>A0A1G6GJK4_9GAMM</name>
<dbReference type="InterPro" id="IPR029058">
    <property type="entry name" value="AB_hydrolase_fold"/>
</dbReference>
<evidence type="ECO:0008006" key="3">
    <source>
        <dbReference type="Google" id="ProtNLM"/>
    </source>
</evidence>
<dbReference type="OrthoDB" id="9814831at2"/>
<dbReference type="Proteomes" id="UP000242501">
    <property type="component" value="Unassembled WGS sequence"/>
</dbReference>
<dbReference type="SUPFAM" id="SSF53474">
    <property type="entry name" value="alpha/beta-Hydrolases"/>
    <property type="match status" value="1"/>
</dbReference>